<evidence type="ECO:0000259" key="2">
    <source>
        <dbReference type="Pfam" id="PF03807"/>
    </source>
</evidence>
<gene>
    <name evidence="3" type="ORF">AB0T83_08600</name>
</gene>
<name>A0ABV3L5G3_9RHOB</name>
<evidence type="ECO:0000256" key="1">
    <source>
        <dbReference type="ARBA" id="ARBA00005525"/>
    </source>
</evidence>
<evidence type="ECO:0000313" key="3">
    <source>
        <dbReference type="EMBL" id="MEV8466834.1"/>
    </source>
</evidence>
<comment type="similarity">
    <text evidence="1">Belongs to the pyrroline-5-carboxylate reductase family.</text>
</comment>
<comment type="caution">
    <text evidence="3">The sequence shown here is derived from an EMBL/GenBank/DDBJ whole genome shotgun (WGS) entry which is preliminary data.</text>
</comment>
<reference evidence="3 4" key="1">
    <citation type="submission" date="2024-07" db="EMBL/GenBank/DDBJ databases">
        <authorList>
            <person name="Kang M."/>
        </authorList>
    </citation>
    <scope>NUCLEOTIDE SEQUENCE [LARGE SCALE GENOMIC DNA]</scope>
    <source>
        <strain evidence="3 4">DFM31</strain>
    </source>
</reference>
<dbReference type="PANTHER" id="PTHR11645">
    <property type="entry name" value="PYRROLINE-5-CARBOXYLATE REDUCTASE"/>
    <property type="match status" value="1"/>
</dbReference>
<accession>A0ABV3L5G3</accession>
<proteinExistence type="inferred from homology"/>
<protein>
    <submittedName>
        <fullName evidence="3">NAD(P)-binding domain-containing protein</fullName>
    </submittedName>
</protein>
<dbReference type="Gene3D" id="3.40.50.720">
    <property type="entry name" value="NAD(P)-binding Rossmann-like Domain"/>
    <property type="match status" value="1"/>
</dbReference>
<evidence type="ECO:0000313" key="4">
    <source>
        <dbReference type="Proteomes" id="UP001553161"/>
    </source>
</evidence>
<dbReference type="InterPro" id="IPR028939">
    <property type="entry name" value="P5C_Rdtase_cat_N"/>
</dbReference>
<dbReference type="PANTHER" id="PTHR11645:SF13">
    <property type="entry name" value="PYRROLINE-5-CARBOXYLATE REDUCTASE CATALYTIC N-TERMINAL DOMAIN-CONTAINING PROTEIN"/>
    <property type="match status" value="1"/>
</dbReference>
<dbReference type="EMBL" id="JBFBVU010000008">
    <property type="protein sequence ID" value="MEV8466834.1"/>
    <property type="molecule type" value="Genomic_DNA"/>
</dbReference>
<dbReference type="SUPFAM" id="SSF51735">
    <property type="entry name" value="NAD(P)-binding Rossmann-fold domains"/>
    <property type="match status" value="1"/>
</dbReference>
<dbReference type="Proteomes" id="UP001553161">
    <property type="component" value="Unassembled WGS sequence"/>
</dbReference>
<organism evidence="3 4">
    <name type="scientific">Meridianimarinicoccus marinus</name>
    <dbReference type="NCBI Taxonomy" id="3231483"/>
    <lineage>
        <taxon>Bacteria</taxon>
        <taxon>Pseudomonadati</taxon>
        <taxon>Pseudomonadota</taxon>
        <taxon>Alphaproteobacteria</taxon>
        <taxon>Rhodobacterales</taxon>
        <taxon>Paracoccaceae</taxon>
        <taxon>Meridianimarinicoccus</taxon>
    </lineage>
</organism>
<sequence>MAAIGFLGTGEIAACMVRALTGQGHRLRVSDRNAEVAAELATLPDVTVHPNDEVIVHSEVVILCLVAKVARQVLADLPWHADQAVISVMVDVPLADLHRLCAPAKDIALTIPMPFIEQGGCPLPVHPDSAALREIFGPRNLILPVDSEAALNAHFAASALSAPLLELLALGAAWLAEETGDPAGSEAYVAALFKGYMSPDGSGEHFLGLLESLSTEGGLNASLRARMAQAGAPETLIDAMDGLRPRLGLATR</sequence>
<dbReference type="RefSeq" id="WP_366192622.1">
    <property type="nucleotide sequence ID" value="NZ_JBFBVU010000008.1"/>
</dbReference>
<keyword evidence="4" id="KW-1185">Reference proteome</keyword>
<feature type="domain" description="Pyrroline-5-carboxylate reductase catalytic N-terminal" evidence="2">
    <location>
        <begin position="4"/>
        <end position="90"/>
    </location>
</feature>
<dbReference type="InterPro" id="IPR036291">
    <property type="entry name" value="NAD(P)-bd_dom_sf"/>
</dbReference>
<dbReference type="Pfam" id="PF03807">
    <property type="entry name" value="F420_oxidored"/>
    <property type="match status" value="1"/>
</dbReference>